<dbReference type="EMBL" id="CM029049">
    <property type="protein sequence ID" value="KAG2571711.1"/>
    <property type="molecule type" value="Genomic_DNA"/>
</dbReference>
<dbReference type="PANTHER" id="PTHR31374">
    <property type="entry name" value="AUXIN-INDUCED PROTEIN-LIKE-RELATED"/>
    <property type="match status" value="1"/>
</dbReference>
<feature type="region of interest" description="Disordered" evidence="2">
    <location>
        <begin position="112"/>
        <end position="132"/>
    </location>
</feature>
<feature type="region of interest" description="Disordered" evidence="2">
    <location>
        <begin position="1"/>
        <end position="20"/>
    </location>
</feature>
<proteinExistence type="inferred from homology"/>
<evidence type="ECO:0000313" key="4">
    <source>
        <dbReference type="Proteomes" id="UP000823388"/>
    </source>
</evidence>
<dbReference type="AlphaFoldDB" id="A0A8T0QA16"/>
<comment type="caution">
    <text evidence="3">The sequence shown here is derived from an EMBL/GenBank/DDBJ whole genome shotgun (WGS) entry which is preliminary data.</text>
</comment>
<dbReference type="Proteomes" id="UP000823388">
    <property type="component" value="Chromosome 7K"/>
</dbReference>
<evidence type="ECO:0000313" key="3">
    <source>
        <dbReference type="EMBL" id="KAG2571711.1"/>
    </source>
</evidence>
<keyword evidence="4" id="KW-1185">Reference proteome</keyword>
<dbReference type="InterPro" id="IPR003676">
    <property type="entry name" value="SAUR_fam"/>
</dbReference>
<name>A0A8T0QA16_PANVG</name>
<dbReference type="PANTHER" id="PTHR31374:SF151">
    <property type="match status" value="1"/>
</dbReference>
<evidence type="ECO:0000256" key="1">
    <source>
        <dbReference type="ARBA" id="ARBA00006974"/>
    </source>
</evidence>
<gene>
    <name evidence="3" type="ORF">PVAP13_7KG117300</name>
</gene>
<reference evidence="3" key="1">
    <citation type="submission" date="2020-05" db="EMBL/GenBank/DDBJ databases">
        <title>WGS assembly of Panicum virgatum.</title>
        <authorList>
            <person name="Lovell J.T."/>
            <person name="Jenkins J."/>
            <person name="Shu S."/>
            <person name="Juenger T.E."/>
            <person name="Schmutz J."/>
        </authorList>
    </citation>
    <scope>NUCLEOTIDE SEQUENCE</scope>
    <source>
        <strain evidence="3">AP13</strain>
    </source>
</reference>
<comment type="similarity">
    <text evidence="1">Belongs to the ARG7 family.</text>
</comment>
<organism evidence="3 4">
    <name type="scientific">Panicum virgatum</name>
    <name type="common">Blackwell switchgrass</name>
    <dbReference type="NCBI Taxonomy" id="38727"/>
    <lineage>
        <taxon>Eukaryota</taxon>
        <taxon>Viridiplantae</taxon>
        <taxon>Streptophyta</taxon>
        <taxon>Embryophyta</taxon>
        <taxon>Tracheophyta</taxon>
        <taxon>Spermatophyta</taxon>
        <taxon>Magnoliopsida</taxon>
        <taxon>Liliopsida</taxon>
        <taxon>Poales</taxon>
        <taxon>Poaceae</taxon>
        <taxon>PACMAD clade</taxon>
        <taxon>Panicoideae</taxon>
        <taxon>Panicodae</taxon>
        <taxon>Paniceae</taxon>
        <taxon>Panicinae</taxon>
        <taxon>Panicum</taxon>
        <taxon>Panicum sect. Hiantes</taxon>
    </lineage>
</organism>
<sequence>MEKPRWSRSTCPRSPAAEKKRDFLAKTVERCRSLRWRPPSPSLRPSAPAGCFAVLVGPERERFVVRAERANHPLFRALLDEAEAEHGSPRAAAGPLVLPCGAEEFRRVMSEVERDDEEDEDVARGEAVADSAPWSPAWRLISSKGVARGGYLKCIDTAPKTAI</sequence>
<protein>
    <submittedName>
        <fullName evidence="3">Uncharacterized protein</fullName>
    </submittedName>
</protein>
<dbReference type="Pfam" id="PF02519">
    <property type="entry name" value="Auxin_inducible"/>
    <property type="match status" value="1"/>
</dbReference>
<accession>A0A8T0QA16</accession>
<dbReference type="GO" id="GO:0009733">
    <property type="term" value="P:response to auxin"/>
    <property type="evidence" value="ECO:0007669"/>
    <property type="project" value="InterPro"/>
</dbReference>
<evidence type="ECO:0000256" key="2">
    <source>
        <dbReference type="SAM" id="MobiDB-lite"/>
    </source>
</evidence>
<dbReference type="OrthoDB" id="660486at2759"/>